<dbReference type="GO" id="GO:0016705">
    <property type="term" value="F:oxidoreductase activity, acting on paired donors, with incorporation or reduction of molecular oxygen"/>
    <property type="evidence" value="ECO:0007669"/>
    <property type="project" value="InterPro"/>
</dbReference>
<dbReference type="EMBL" id="CAFBMM010000001">
    <property type="protein sequence ID" value="CAB4893899.1"/>
    <property type="molecule type" value="Genomic_DNA"/>
</dbReference>
<evidence type="ECO:0000313" key="5">
    <source>
        <dbReference type="EMBL" id="CAB4893899.1"/>
    </source>
</evidence>
<evidence type="ECO:0000256" key="1">
    <source>
        <dbReference type="ARBA" id="ARBA00023002"/>
    </source>
</evidence>
<evidence type="ECO:0000313" key="6">
    <source>
        <dbReference type="EMBL" id="CAB4968305.1"/>
    </source>
</evidence>
<dbReference type="PANTHER" id="PTHR30137">
    <property type="entry name" value="LUCIFERASE-LIKE MONOOXYGENASE"/>
    <property type="match status" value="1"/>
</dbReference>
<evidence type="ECO:0000259" key="3">
    <source>
        <dbReference type="Pfam" id="PF00296"/>
    </source>
</evidence>
<gene>
    <name evidence="4" type="ORF">UFOPK2683_01079</name>
    <name evidence="5" type="ORF">UFOPK3605_00078</name>
    <name evidence="6" type="ORF">UFOPK3897_00082</name>
    <name evidence="7" type="ORF">UFOPK4121_00077</name>
</gene>
<dbReference type="EMBL" id="CAFBOF010000001">
    <property type="protein sequence ID" value="CAB4968305.1"/>
    <property type="molecule type" value="Genomic_DNA"/>
</dbReference>
<evidence type="ECO:0000256" key="2">
    <source>
        <dbReference type="ARBA" id="ARBA00023033"/>
    </source>
</evidence>
<dbReference type="GO" id="GO:0004497">
    <property type="term" value="F:monooxygenase activity"/>
    <property type="evidence" value="ECO:0007669"/>
    <property type="project" value="UniProtKB-KW"/>
</dbReference>
<evidence type="ECO:0000313" key="4">
    <source>
        <dbReference type="EMBL" id="CAB4727672.1"/>
    </source>
</evidence>
<dbReference type="GO" id="GO:0005829">
    <property type="term" value="C:cytosol"/>
    <property type="evidence" value="ECO:0007669"/>
    <property type="project" value="TreeGrafter"/>
</dbReference>
<reference evidence="6" key="1">
    <citation type="submission" date="2020-05" db="EMBL/GenBank/DDBJ databases">
        <authorList>
            <person name="Chiriac C."/>
            <person name="Salcher M."/>
            <person name="Ghai R."/>
            <person name="Kavagutti S V."/>
        </authorList>
    </citation>
    <scope>NUCLEOTIDE SEQUENCE</scope>
</reference>
<evidence type="ECO:0000313" key="7">
    <source>
        <dbReference type="EMBL" id="CAB5011547.1"/>
    </source>
</evidence>
<proteinExistence type="predicted"/>
<protein>
    <submittedName>
        <fullName evidence="6">Unannotated protein</fullName>
    </submittedName>
</protein>
<dbReference type="EMBL" id="CAFBPQ010000001">
    <property type="protein sequence ID" value="CAB5011547.1"/>
    <property type="molecule type" value="Genomic_DNA"/>
</dbReference>
<dbReference type="PANTHER" id="PTHR30137:SF8">
    <property type="entry name" value="BLR5498 PROTEIN"/>
    <property type="match status" value="1"/>
</dbReference>
<feature type="domain" description="Luciferase-like" evidence="3">
    <location>
        <begin position="2"/>
        <end position="336"/>
    </location>
</feature>
<dbReference type="Pfam" id="PF00296">
    <property type="entry name" value="Bac_luciferase"/>
    <property type="match status" value="1"/>
</dbReference>
<organism evidence="6">
    <name type="scientific">freshwater metagenome</name>
    <dbReference type="NCBI Taxonomy" id="449393"/>
    <lineage>
        <taxon>unclassified sequences</taxon>
        <taxon>metagenomes</taxon>
        <taxon>ecological metagenomes</taxon>
    </lineage>
</organism>
<dbReference type="EMBL" id="CAEZYK010000063">
    <property type="protein sequence ID" value="CAB4727672.1"/>
    <property type="molecule type" value="Genomic_DNA"/>
</dbReference>
<name>A0A6J7LL94_9ZZZZ</name>
<sequence length="368" mass="41046">MKFAMFYEIPVPKPWTPGKEHQAYKDTLEQAVLGDKVGFHAFWSVEHHFLDEYSHCSNPEVLYGAIAARTKNIRIGYGVRLLPQPYNHPIRTAESVAVLDLISDGRVDFGTGRSSSRAELEGFNVDVDKSREQWREALGHIVGAWTNDEYQADGEFWKMGAPRRVHPKPLQQPHPPIFGATSSPAGHEEIGRQGIGLCSFTVGMPPESISDNLARYKKGLAECTQPAGKFINDTAATFTMVHCAPTKEEAYAVAEESFVWYPKAGASIIGSVAEWLEERDHPLGTYDYAAAPLQHQREGALEYLNFDYIHSTGSGVVGDPDECIETLKRYEASGVDLLLCLLNPYNIPHEKVMQSIELFGKYVIPEFD</sequence>
<dbReference type="InterPro" id="IPR011251">
    <property type="entry name" value="Luciferase-like_dom"/>
</dbReference>
<dbReference type="Gene3D" id="3.20.20.30">
    <property type="entry name" value="Luciferase-like domain"/>
    <property type="match status" value="1"/>
</dbReference>
<keyword evidence="1" id="KW-0560">Oxidoreductase</keyword>
<accession>A0A6J7LL94</accession>
<dbReference type="InterPro" id="IPR050766">
    <property type="entry name" value="Bact_Lucif_Oxidored"/>
</dbReference>
<dbReference type="AlphaFoldDB" id="A0A6J7LL94"/>
<keyword evidence="2" id="KW-0503">Monooxygenase</keyword>
<dbReference type="SUPFAM" id="SSF51679">
    <property type="entry name" value="Bacterial luciferase-like"/>
    <property type="match status" value="1"/>
</dbReference>
<dbReference type="InterPro" id="IPR036661">
    <property type="entry name" value="Luciferase-like_sf"/>
</dbReference>